<dbReference type="AlphaFoldDB" id="A0ABD1BJQ1"/>
<name>A0ABD1BJQ1_CARAN</name>
<dbReference type="InterPro" id="IPR006566">
    <property type="entry name" value="FBD"/>
</dbReference>
<evidence type="ECO:0000259" key="1">
    <source>
        <dbReference type="SMART" id="SM00579"/>
    </source>
</evidence>
<keyword evidence="3" id="KW-1185">Reference proteome</keyword>
<reference evidence="2 3" key="1">
    <citation type="submission" date="2024-04" db="EMBL/GenBank/DDBJ databases">
        <title>Genome assembly C_amara_ONT_v2.</title>
        <authorList>
            <person name="Yant L."/>
            <person name="Moore C."/>
            <person name="Slenker M."/>
        </authorList>
    </citation>
    <scope>NUCLEOTIDE SEQUENCE [LARGE SCALE GENOMIC DNA]</scope>
    <source>
        <tissue evidence="2">Leaf</tissue>
    </source>
</reference>
<organism evidence="2 3">
    <name type="scientific">Cardamine amara subsp. amara</name>
    <dbReference type="NCBI Taxonomy" id="228776"/>
    <lineage>
        <taxon>Eukaryota</taxon>
        <taxon>Viridiplantae</taxon>
        <taxon>Streptophyta</taxon>
        <taxon>Embryophyta</taxon>
        <taxon>Tracheophyta</taxon>
        <taxon>Spermatophyta</taxon>
        <taxon>Magnoliopsida</taxon>
        <taxon>eudicotyledons</taxon>
        <taxon>Gunneridae</taxon>
        <taxon>Pentapetalae</taxon>
        <taxon>rosids</taxon>
        <taxon>malvids</taxon>
        <taxon>Brassicales</taxon>
        <taxon>Brassicaceae</taxon>
        <taxon>Cardamineae</taxon>
        <taxon>Cardamine</taxon>
    </lineage>
</organism>
<evidence type="ECO:0000313" key="2">
    <source>
        <dbReference type="EMBL" id="KAL1217412.1"/>
    </source>
</evidence>
<dbReference type="Proteomes" id="UP001558713">
    <property type="component" value="Unassembled WGS sequence"/>
</dbReference>
<protein>
    <submittedName>
        <fullName evidence="2">F-box/FBD/LRR-repeat protein</fullName>
    </submittedName>
</protein>
<proteinExistence type="predicted"/>
<accession>A0ABD1BJQ1</accession>
<dbReference type="Pfam" id="PF08387">
    <property type="entry name" value="FBD"/>
    <property type="match status" value="1"/>
</dbReference>
<comment type="caution">
    <text evidence="2">The sequence shown here is derived from an EMBL/GenBank/DDBJ whole genome shotgun (WGS) entry which is preliminary data.</text>
</comment>
<evidence type="ECO:0000313" key="3">
    <source>
        <dbReference type="Proteomes" id="UP001558713"/>
    </source>
</evidence>
<sequence length="170" mass="19659">MPKLVEANVEVNLSTNGKLMKVLTSAEYLSLDLYPSTVFNLADRFISKRLLHLNDLFLGFWIDLIQWVYVSQIHPYYNDYKDQPCSVSEPNSVPECLCFHLETLQWIGYTGTHEEMEAMVYVLKNARSLKNATISLHSTVKENDMMMMMMIKELESMSKGSPLCQLFINF</sequence>
<feature type="domain" description="FBD" evidence="1">
    <location>
        <begin position="95"/>
        <end position="169"/>
    </location>
</feature>
<dbReference type="EMBL" id="JBANAX010000243">
    <property type="protein sequence ID" value="KAL1217412.1"/>
    <property type="molecule type" value="Genomic_DNA"/>
</dbReference>
<dbReference type="SMART" id="SM00579">
    <property type="entry name" value="FBD"/>
    <property type="match status" value="1"/>
</dbReference>
<gene>
    <name evidence="2" type="ORF">V5N11_004590</name>
</gene>